<comment type="caution">
    <text evidence="2">The sequence shown here is derived from an EMBL/GenBank/DDBJ whole genome shotgun (WGS) entry which is preliminary data.</text>
</comment>
<evidence type="ECO:0000313" key="3">
    <source>
        <dbReference type="Proteomes" id="UP001152562"/>
    </source>
</evidence>
<dbReference type="Proteomes" id="UP001152562">
    <property type="component" value="Unassembled WGS sequence"/>
</dbReference>
<keyword evidence="1" id="KW-0732">Signal</keyword>
<keyword evidence="3" id="KW-1185">Reference proteome</keyword>
<reference evidence="2" key="1">
    <citation type="submission" date="2022-05" db="EMBL/GenBank/DDBJ databases">
        <authorList>
            <person name="Okamura Y."/>
        </authorList>
    </citation>
    <scope>NUCLEOTIDE SEQUENCE</scope>
</reference>
<evidence type="ECO:0000313" key="2">
    <source>
        <dbReference type="EMBL" id="CAH4031765.1"/>
    </source>
</evidence>
<sequence length="74" mass="8548">MFKKIFVCLLVLHTCNLVYSIRNCNDCQIYYSCKAAVDHARLKQNDETKQLFEKAVCGTEIEDGDSVIKVINRF</sequence>
<feature type="signal peptide" evidence="1">
    <location>
        <begin position="1"/>
        <end position="20"/>
    </location>
</feature>
<name>A0A9P0XD45_PIEBR</name>
<protein>
    <submittedName>
        <fullName evidence="2">Uncharacterized protein</fullName>
    </submittedName>
</protein>
<accession>A0A9P0XD45</accession>
<dbReference type="AlphaFoldDB" id="A0A9P0XD45"/>
<organism evidence="2 3">
    <name type="scientific">Pieris brassicae</name>
    <name type="common">White butterfly</name>
    <name type="synonym">Large white butterfly</name>
    <dbReference type="NCBI Taxonomy" id="7116"/>
    <lineage>
        <taxon>Eukaryota</taxon>
        <taxon>Metazoa</taxon>
        <taxon>Ecdysozoa</taxon>
        <taxon>Arthropoda</taxon>
        <taxon>Hexapoda</taxon>
        <taxon>Insecta</taxon>
        <taxon>Pterygota</taxon>
        <taxon>Neoptera</taxon>
        <taxon>Endopterygota</taxon>
        <taxon>Lepidoptera</taxon>
        <taxon>Glossata</taxon>
        <taxon>Ditrysia</taxon>
        <taxon>Papilionoidea</taxon>
        <taxon>Pieridae</taxon>
        <taxon>Pierinae</taxon>
        <taxon>Pieris</taxon>
    </lineage>
</organism>
<evidence type="ECO:0000256" key="1">
    <source>
        <dbReference type="SAM" id="SignalP"/>
    </source>
</evidence>
<feature type="chain" id="PRO_5040311857" evidence="1">
    <location>
        <begin position="21"/>
        <end position="74"/>
    </location>
</feature>
<dbReference type="EMBL" id="CALOZG010000020">
    <property type="protein sequence ID" value="CAH4031765.1"/>
    <property type="molecule type" value="Genomic_DNA"/>
</dbReference>
<gene>
    <name evidence="2" type="ORF">PIBRA_LOCUS8238</name>
</gene>
<proteinExistence type="predicted"/>